<dbReference type="OrthoDB" id="185373at2759"/>
<dbReference type="Pfam" id="PF12854">
    <property type="entry name" value="PPR_1"/>
    <property type="match status" value="1"/>
</dbReference>
<dbReference type="Gene3D" id="1.25.40.10">
    <property type="entry name" value="Tetratricopeptide repeat domain"/>
    <property type="match status" value="4"/>
</dbReference>
<dbReference type="Pfam" id="PF01535">
    <property type="entry name" value="PPR"/>
    <property type="match status" value="5"/>
</dbReference>
<comment type="caution">
    <text evidence="5">The sequence shown here is derived from an EMBL/GenBank/DDBJ whole genome shotgun (WGS) entry which is preliminary data.</text>
</comment>
<dbReference type="Pfam" id="PF14432">
    <property type="entry name" value="DYW_deaminase"/>
    <property type="match status" value="1"/>
</dbReference>
<evidence type="ECO:0000313" key="6">
    <source>
        <dbReference type="Proteomes" id="UP001085076"/>
    </source>
</evidence>
<dbReference type="Pfam" id="PF20431">
    <property type="entry name" value="E_motif"/>
    <property type="match status" value="1"/>
</dbReference>
<dbReference type="PANTHER" id="PTHR47926">
    <property type="entry name" value="PENTATRICOPEPTIDE REPEAT-CONTAINING PROTEIN"/>
    <property type="match status" value="1"/>
</dbReference>
<dbReference type="GO" id="GO:0008270">
    <property type="term" value="F:zinc ion binding"/>
    <property type="evidence" value="ECO:0007669"/>
    <property type="project" value="InterPro"/>
</dbReference>
<accession>A0A9D5HUT3</accession>
<feature type="repeat" description="PPR" evidence="2">
    <location>
        <begin position="170"/>
        <end position="200"/>
    </location>
</feature>
<dbReference type="PROSITE" id="PS51375">
    <property type="entry name" value="PPR"/>
    <property type="match status" value="5"/>
</dbReference>
<dbReference type="Pfam" id="PF13041">
    <property type="entry name" value="PPR_2"/>
    <property type="match status" value="1"/>
</dbReference>
<feature type="repeat" description="PPR" evidence="2">
    <location>
        <begin position="201"/>
        <end position="231"/>
    </location>
</feature>
<feature type="repeat" description="PPR" evidence="2">
    <location>
        <begin position="501"/>
        <end position="535"/>
    </location>
</feature>
<dbReference type="AlphaFoldDB" id="A0A9D5HUT3"/>
<dbReference type="InterPro" id="IPR046960">
    <property type="entry name" value="PPR_At4g14850-like_plant"/>
</dbReference>
<feature type="repeat" description="PPR" evidence="2">
    <location>
        <begin position="232"/>
        <end position="266"/>
    </location>
</feature>
<dbReference type="Proteomes" id="UP001085076">
    <property type="component" value="Miscellaneous, Linkage group lg01"/>
</dbReference>
<name>A0A9D5HUT3_9LILI</name>
<organism evidence="5 6">
    <name type="scientific">Dioscorea zingiberensis</name>
    <dbReference type="NCBI Taxonomy" id="325984"/>
    <lineage>
        <taxon>Eukaryota</taxon>
        <taxon>Viridiplantae</taxon>
        <taxon>Streptophyta</taxon>
        <taxon>Embryophyta</taxon>
        <taxon>Tracheophyta</taxon>
        <taxon>Spermatophyta</taxon>
        <taxon>Magnoliopsida</taxon>
        <taxon>Liliopsida</taxon>
        <taxon>Dioscoreales</taxon>
        <taxon>Dioscoreaceae</taxon>
        <taxon>Dioscorea</taxon>
    </lineage>
</organism>
<dbReference type="InterPro" id="IPR002885">
    <property type="entry name" value="PPR_rpt"/>
</dbReference>
<dbReference type="InterPro" id="IPR032867">
    <property type="entry name" value="DYW_dom"/>
</dbReference>
<evidence type="ECO:0000256" key="1">
    <source>
        <dbReference type="ARBA" id="ARBA00022737"/>
    </source>
</evidence>
<keyword evidence="6" id="KW-1185">Reference proteome</keyword>
<evidence type="ECO:0000256" key="3">
    <source>
        <dbReference type="SAM" id="MobiDB-lite"/>
    </source>
</evidence>
<feature type="repeat" description="PPR" evidence="2">
    <location>
        <begin position="364"/>
        <end position="398"/>
    </location>
</feature>
<gene>
    <name evidence="5" type="ORF">J5N97_007143</name>
</gene>
<dbReference type="SUPFAM" id="SSF48452">
    <property type="entry name" value="TPR-like"/>
    <property type="match status" value="1"/>
</dbReference>
<keyword evidence="1" id="KW-0677">Repeat</keyword>
<proteinExistence type="predicted"/>
<evidence type="ECO:0000259" key="4">
    <source>
        <dbReference type="Pfam" id="PF14432"/>
    </source>
</evidence>
<dbReference type="FunFam" id="1.25.40.10:FF:000184">
    <property type="entry name" value="Pentatricopeptide repeat-containing protein, chloroplastic"/>
    <property type="match status" value="1"/>
</dbReference>
<protein>
    <recommendedName>
        <fullName evidence="4">DYW domain-containing protein</fullName>
    </recommendedName>
</protein>
<feature type="region of interest" description="Disordered" evidence="3">
    <location>
        <begin position="1"/>
        <end position="23"/>
    </location>
</feature>
<evidence type="ECO:0000313" key="5">
    <source>
        <dbReference type="EMBL" id="KAJ0988787.1"/>
    </source>
</evidence>
<dbReference type="NCBIfam" id="TIGR00756">
    <property type="entry name" value="PPR"/>
    <property type="match status" value="5"/>
</dbReference>
<dbReference type="PANTHER" id="PTHR47926:SF537">
    <property type="entry name" value="PENTACOTRIPEPTIDE-REPEAT REGION OF PRORP DOMAIN-CONTAINING PROTEIN"/>
    <property type="match status" value="1"/>
</dbReference>
<reference evidence="5" key="1">
    <citation type="submission" date="2021-03" db="EMBL/GenBank/DDBJ databases">
        <authorList>
            <person name="Li Z."/>
            <person name="Yang C."/>
        </authorList>
    </citation>
    <scope>NUCLEOTIDE SEQUENCE</scope>
    <source>
        <strain evidence="5">Dzin_1.0</strain>
        <tissue evidence="5">Leaf</tissue>
    </source>
</reference>
<dbReference type="InterPro" id="IPR011990">
    <property type="entry name" value="TPR-like_helical_dom_sf"/>
</dbReference>
<dbReference type="EMBL" id="JAGGNH010000001">
    <property type="protein sequence ID" value="KAJ0988787.1"/>
    <property type="molecule type" value="Genomic_DNA"/>
</dbReference>
<evidence type="ECO:0000256" key="2">
    <source>
        <dbReference type="PROSITE-ProRule" id="PRU00708"/>
    </source>
</evidence>
<feature type="domain" description="DYW" evidence="4">
    <location>
        <begin position="579"/>
        <end position="671"/>
    </location>
</feature>
<dbReference type="FunFam" id="1.25.40.10:FF:000348">
    <property type="entry name" value="Pentatricopeptide repeat-containing protein chloroplastic"/>
    <property type="match status" value="1"/>
</dbReference>
<dbReference type="GO" id="GO:0009451">
    <property type="term" value="P:RNA modification"/>
    <property type="evidence" value="ECO:0007669"/>
    <property type="project" value="InterPro"/>
</dbReference>
<dbReference type="GO" id="GO:0003723">
    <property type="term" value="F:RNA binding"/>
    <property type="evidence" value="ECO:0007669"/>
    <property type="project" value="InterPro"/>
</dbReference>
<dbReference type="Pfam" id="PF20430">
    <property type="entry name" value="Eplus_motif"/>
    <property type="match status" value="1"/>
</dbReference>
<dbReference type="InterPro" id="IPR046848">
    <property type="entry name" value="E_motif"/>
</dbReference>
<dbReference type="InterPro" id="IPR046849">
    <property type="entry name" value="E2_motif"/>
</dbReference>
<reference evidence="5" key="2">
    <citation type="journal article" date="2022" name="Hortic Res">
        <title>The genome of Dioscorea zingiberensis sheds light on the biosynthesis, origin and evolution of the medicinally important diosgenin saponins.</title>
        <authorList>
            <person name="Li Y."/>
            <person name="Tan C."/>
            <person name="Li Z."/>
            <person name="Guo J."/>
            <person name="Li S."/>
            <person name="Chen X."/>
            <person name="Wang C."/>
            <person name="Dai X."/>
            <person name="Yang H."/>
            <person name="Song W."/>
            <person name="Hou L."/>
            <person name="Xu J."/>
            <person name="Tong Z."/>
            <person name="Xu A."/>
            <person name="Yuan X."/>
            <person name="Wang W."/>
            <person name="Yang Q."/>
            <person name="Chen L."/>
            <person name="Sun Z."/>
            <person name="Wang K."/>
            <person name="Pan B."/>
            <person name="Chen J."/>
            <person name="Bao Y."/>
            <person name="Liu F."/>
            <person name="Qi X."/>
            <person name="Gang D.R."/>
            <person name="Wen J."/>
            <person name="Li J."/>
        </authorList>
    </citation>
    <scope>NUCLEOTIDE SEQUENCE</scope>
    <source>
        <strain evidence="5">Dzin_1.0</strain>
    </source>
</reference>
<sequence>MASSILFPPPPHPPPRHHQYHSRNGALQRHSLNFDRAGDDAALGHRLLSYPDPSSALAFFHSLPFIPTSPFPYNALLRTLYRARAHHDVLSAYALLRSRSVSCDNFSLPLALRSASALSHLPVGLDAHSLAIKTYLSSSLSVLTALVDMYCSCGLPGHARQLFDRAQTRDVVFWNTMIAGLVKCGWFVDAQDLFDLMPERNISSWNTLLDMHCKVGDIDYARRLFDEMPDRDTISWNTMISGYAKVGDCDAARVLFDLMPKRDLVSWNVMITSCVHSRRFHEALELFRMLQGEGVRADGMTVVAVLLACAHLGALDLGRWMHRYIRSHRIQMDLFVTTALVDMYGKCGSINEARKVFDLSTNKDAFLCATMIEVSAMYGKVEEAFQVFDYMLNLGIKPNDVAFVGLLNACAHVGLVETGMKYFEKMKREFALTPKMEHYGCMVDLLGRAGHLDEAHELICSMPMKPSPVVWSSLLSACKIHDNLSLAEEVACRLIELEPENCTNYVLLANIYSKANRWDDAAKTRRLMKEKGVVKTPGCSLIEVGNGVHEFFAGDRDHPRREEIYEMLNDMVVKLKGSGYEPCMFSALHDADQEGKEQALLHHSEKLAFAFGLITTEEGSAIRIVKNLRVCDDCHLFFKLASKYYGRKIMLRDYHRFHHFSDGSCSCSDYW</sequence>